<evidence type="ECO:0000313" key="1">
    <source>
        <dbReference type="EMBL" id="GIP54503.1"/>
    </source>
</evidence>
<keyword evidence="2" id="KW-1185">Reference proteome</keyword>
<gene>
    <name evidence="1" type="ORF">J42TS3_35380</name>
</gene>
<dbReference type="RefSeq" id="WP_213655781.1">
    <property type="nucleotide sequence ID" value="NZ_BOSL01000012.1"/>
</dbReference>
<name>A0ABQ4MEW9_9BACL</name>
<dbReference type="EMBL" id="BOSL01000012">
    <property type="protein sequence ID" value="GIP54503.1"/>
    <property type="molecule type" value="Genomic_DNA"/>
</dbReference>
<comment type="caution">
    <text evidence="1">The sequence shown here is derived from an EMBL/GenBank/DDBJ whole genome shotgun (WGS) entry which is preliminary data.</text>
</comment>
<protein>
    <submittedName>
        <fullName evidence="1">Uncharacterized protein</fullName>
    </submittedName>
</protein>
<reference evidence="1 2" key="1">
    <citation type="submission" date="2021-03" db="EMBL/GenBank/DDBJ databases">
        <title>Antimicrobial resistance genes in bacteria isolated from Japanese honey, and their potential for conferring macrolide and lincosamide resistance in the American foulbrood pathogen Paenibacillus larvae.</title>
        <authorList>
            <person name="Okamoto M."/>
            <person name="Kumagai M."/>
            <person name="Kanamori H."/>
            <person name="Takamatsu D."/>
        </authorList>
    </citation>
    <scope>NUCLEOTIDE SEQUENCE [LARGE SCALE GENOMIC DNA]</scope>
    <source>
        <strain evidence="1 2">J42TS3</strain>
    </source>
</reference>
<evidence type="ECO:0000313" key="2">
    <source>
        <dbReference type="Proteomes" id="UP000679992"/>
    </source>
</evidence>
<dbReference type="Proteomes" id="UP000679992">
    <property type="component" value="Unassembled WGS sequence"/>
</dbReference>
<proteinExistence type="predicted"/>
<organism evidence="1 2">
    <name type="scientific">Paenibacillus vini</name>
    <dbReference type="NCBI Taxonomy" id="1476024"/>
    <lineage>
        <taxon>Bacteria</taxon>
        <taxon>Bacillati</taxon>
        <taxon>Bacillota</taxon>
        <taxon>Bacilli</taxon>
        <taxon>Bacillales</taxon>
        <taxon>Paenibacillaceae</taxon>
        <taxon>Paenibacillus</taxon>
    </lineage>
</organism>
<accession>A0ABQ4MEW9</accession>
<sequence>MFLAEEVGKFVELIAAKYPEAAVHRFQEPAHPAAGEFAVSVKQETRRSETRSHTLVERQYAMVCYAEDAETAILTMELLSRCIMNEGVDGKGVSSGPIRAESVSIDAPEKLDGGLQRCIGTVLVRARESVTFENYEKIGKVETRMTTI</sequence>